<evidence type="ECO:0000313" key="2">
    <source>
        <dbReference type="EMBL" id="CAH0552767.1"/>
    </source>
</evidence>
<dbReference type="PANTHER" id="PTHR45740:SF2">
    <property type="entry name" value="POLY [ADP-RIBOSE] POLYMERASE"/>
    <property type="match status" value="1"/>
</dbReference>
<accession>A0A9P0FGT0</accession>
<sequence length="194" mass="23114">MIYNDLAANLPENWFPMDFSQKYQIFPLEPYTTEFDEIYQFIKGNYYKVIQGIFKLQNPCLHAKYTLKLHEYTTRGPFTVKKLFHDTDQVNVESIACYNFDWRLGRRFKYGPGVYFSDSPYLANKHSWKEQSHFRSMFVVDVLIQNVQTGGPDIFLPDIGFDTVKSLNGATYVKYFDNEYYPTYFVNYLEYNSR</sequence>
<dbReference type="InterPro" id="IPR012317">
    <property type="entry name" value="Poly(ADP-ribose)pol_cat_dom"/>
</dbReference>
<evidence type="ECO:0000259" key="1">
    <source>
        <dbReference type="Pfam" id="PF00644"/>
    </source>
</evidence>
<name>A0A9P0FGT0_BRAAE</name>
<dbReference type="GO" id="GO:1990404">
    <property type="term" value="F:NAD+-protein mono-ADP-ribosyltransferase activity"/>
    <property type="evidence" value="ECO:0007669"/>
    <property type="project" value="TreeGrafter"/>
</dbReference>
<organism evidence="2 3">
    <name type="scientific">Brassicogethes aeneus</name>
    <name type="common">Rape pollen beetle</name>
    <name type="synonym">Meligethes aeneus</name>
    <dbReference type="NCBI Taxonomy" id="1431903"/>
    <lineage>
        <taxon>Eukaryota</taxon>
        <taxon>Metazoa</taxon>
        <taxon>Ecdysozoa</taxon>
        <taxon>Arthropoda</taxon>
        <taxon>Hexapoda</taxon>
        <taxon>Insecta</taxon>
        <taxon>Pterygota</taxon>
        <taxon>Neoptera</taxon>
        <taxon>Endopterygota</taxon>
        <taxon>Coleoptera</taxon>
        <taxon>Polyphaga</taxon>
        <taxon>Cucujiformia</taxon>
        <taxon>Nitidulidae</taxon>
        <taxon>Meligethinae</taxon>
        <taxon>Brassicogethes</taxon>
    </lineage>
</organism>
<evidence type="ECO:0000313" key="3">
    <source>
        <dbReference type="Proteomes" id="UP001154078"/>
    </source>
</evidence>
<dbReference type="Gene3D" id="3.90.228.10">
    <property type="match status" value="1"/>
</dbReference>
<dbReference type="AlphaFoldDB" id="A0A9P0FGT0"/>
<protein>
    <recommendedName>
        <fullName evidence="1">PARP catalytic domain-containing protein</fullName>
    </recommendedName>
</protein>
<gene>
    <name evidence="2" type="ORF">MELIAE_LOCUS4928</name>
</gene>
<dbReference type="Pfam" id="PF00644">
    <property type="entry name" value="PARP"/>
    <property type="match status" value="1"/>
</dbReference>
<dbReference type="PANTHER" id="PTHR45740">
    <property type="entry name" value="POLY [ADP-RIBOSE] POLYMERASE"/>
    <property type="match status" value="1"/>
</dbReference>
<dbReference type="OrthoDB" id="6133115at2759"/>
<dbReference type="EMBL" id="OV121134">
    <property type="protein sequence ID" value="CAH0552767.1"/>
    <property type="molecule type" value="Genomic_DNA"/>
</dbReference>
<reference evidence="2" key="1">
    <citation type="submission" date="2021-12" db="EMBL/GenBank/DDBJ databases">
        <authorList>
            <person name="King R."/>
        </authorList>
    </citation>
    <scope>NUCLEOTIDE SEQUENCE</scope>
</reference>
<proteinExistence type="predicted"/>
<dbReference type="InterPro" id="IPR051712">
    <property type="entry name" value="ARTD-AVP"/>
</dbReference>
<dbReference type="SUPFAM" id="SSF56399">
    <property type="entry name" value="ADP-ribosylation"/>
    <property type="match status" value="1"/>
</dbReference>
<dbReference type="GO" id="GO:0003950">
    <property type="term" value="F:NAD+ poly-ADP-ribosyltransferase activity"/>
    <property type="evidence" value="ECO:0007669"/>
    <property type="project" value="InterPro"/>
</dbReference>
<dbReference type="Proteomes" id="UP001154078">
    <property type="component" value="Chromosome 3"/>
</dbReference>
<keyword evidence="3" id="KW-1185">Reference proteome</keyword>
<feature type="domain" description="PARP catalytic" evidence="1">
    <location>
        <begin position="42"/>
        <end position="146"/>
    </location>
</feature>
<dbReference type="GO" id="GO:0005634">
    <property type="term" value="C:nucleus"/>
    <property type="evidence" value="ECO:0007669"/>
    <property type="project" value="TreeGrafter"/>
</dbReference>